<accession>A0A1Y1YE62</accession>
<feature type="transmembrane region" description="Helical" evidence="1">
    <location>
        <begin position="45"/>
        <end position="68"/>
    </location>
</feature>
<dbReference type="Proteomes" id="UP000193144">
    <property type="component" value="Unassembled WGS sequence"/>
</dbReference>
<dbReference type="EMBL" id="MCFA01000260">
    <property type="protein sequence ID" value="ORX96297.1"/>
    <property type="molecule type" value="Genomic_DNA"/>
</dbReference>
<dbReference type="AlphaFoldDB" id="A0A1Y1YE62"/>
<protein>
    <submittedName>
        <fullName evidence="2">Uncharacterized protein</fullName>
    </submittedName>
</protein>
<feature type="transmembrane region" description="Helical" evidence="1">
    <location>
        <begin position="166"/>
        <end position="189"/>
    </location>
</feature>
<sequence length="649" mass="72687">MASSDKSRPQLWLFKTTQTIVGYQLVNEKSLKFNAKKPEHRLLEILHLLLLLATLLAPPNVLALWWYYSFRPNNLQLWRSTPIGGKFEQIVAKGIDFVSGAILAPLAMALVNLLWFHWARVLACNEVSNRPRGTQLVSLLELSAISGGTYSPWNLWSLVRSSRIRLVLVALLALLSAVSMSLFVNIVAYEVVDSYEPFSAGTNWSLVELPRLQLGYEWEKWSAISFLDPDIIVNITSTLHQMSCKCLRIGSGQAWLSDSGEYIAVNASKASLNSVQRNVRELWQVPASRMGIECLPADIQSLRMVHDYRATIQYPDQENTSVVVNYPLGSGDQILQLNLNGLQYVNFWDPYDASTAKRVALLVLCISYQGVEYKFHNMTAIPSDFGNLPRRVDLWRDVTGDEDHTKDYYTTTWYGIGCDLHRSRGVVDLTRGDSQSQNWAVSSYSFPDKVTPMTSPLWYLDSIRFRYQSPLASLSGFGNALGAFAHVRNGTKFMTNMTAYAHAFVYASGAIETIMINSAVSNVSTVPNPRKYDVSGMQTTLKYQMTYIPGILVSGLITLTPRAAIVFGPVIASRGSLSMKSMREVDGLRFAVDFAEAVREDEMLVDASTWKRETLEEWADGVRLRYVIDGKGDDGDTNGEGGRIRLVKE</sequence>
<evidence type="ECO:0000313" key="2">
    <source>
        <dbReference type="EMBL" id="ORX96297.1"/>
    </source>
</evidence>
<comment type="caution">
    <text evidence="2">The sequence shown here is derived from an EMBL/GenBank/DDBJ whole genome shotgun (WGS) entry which is preliminary data.</text>
</comment>
<reference evidence="2 3" key="1">
    <citation type="submission" date="2016-07" db="EMBL/GenBank/DDBJ databases">
        <title>Pervasive Adenine N6-methylation of Active Genes in Fungi.</title>
        <authorList>
            <consortium name="DOE Joint Genome Institute"/>
            <person name="Mondo S.J."/>
            <person name="Dannebaum R.O."/>
            <person name="Kuo R.C."/>
            <person name="Labutti K."/>
            <person name="Haridas S."/>
            <person name="Kuo A."/>
            <person name="Salamov A."/>
            <person name="Ahrendt S.R."/>
            <person name="Lipzen A."/>
            <person name="Sullivan W."/>
            <person name="Andreopoulos W.B."/>
            <person name="Clum A."/>
            <person name="Lindquist E."/>
            <person name="Daum C."/>
            <person name="Ramamoorthy G.K."/>
            <person name="Gryganskyi A."/>
            <person name="Culley D."/>
            <person name="Magnuson J.K."/>
            <person name="James T.Y."/>
            <person name="O'Malley M.A."/>
            <person name="Stajich J.E."/>
            <person name="Spatafora J.W."/>
            <person name="Visel A."/>
            <person name="Grigoriev I.V."/>
        </authorList>
    </citation>
    <scope>NUCLEOTIDE SEQUENCE [LARGE SCALE GENOMIC DNA]</scope>
    <source>
        <strain evidence="2 3">CBS 115471</strain>
    </source>
</reference>
<keyword evidence="1" id="KW-0472">Membrane</keyword>
<evidence type="ECO:0000313" key="3">
    <source>
        <dbReference type="Proteomes" id="UP000193144"/>
    </source>
</evidence>
<proteinExistence type="predicted"/>
<organism evidence="2 3">
    <name type="scientific">Clohesyomyces aquaticus</name>
    <dbReference type="NCBI Taxonomy" id="1231657"/>
    <lineage>
        <taxon>Eukaryota</taxon>
        <taxon>Fungi</taxon>
        <taxon>Dikarya</taxon>
        <taxon>Ascomycota</taxon>
        <taxon>Pezizomycotina</taxon>
        <taxon>Dothideomycetes</taxon>
        <taxon>Pleosporomycetidae</taxon>
        <taxon>Pleosporales</taxon>
        <taxon>Lindgomycetaceae</taxon>
        <taxon>Clohesyomyces</taxon>
    </lineage>
</organism>
<keyword evidence="1" id="KW-1133">Transmembrane helix</keyword>
<name>A0A1Y1YE62_9PLEO</name>
<keyword evidence="3" id="KW-1185">Reference proteome</keyword>
<keyword evidence="1" id="KW-0812">Transmembrane</keyword>
<dbReference type="OrthoDB" id="3792378at2759"/>
<feature type="transmembrane region" description="Helical" evidence="1">
    <location>
        <begin position="97"/>
        <end position="116"/>
    </location>
</feature>
<gene>
    <name evidence="2" type="ORF">BCR34DRAFT_619731</name>
</gene>
<evidence type="ECO:0000256" key="1">
    <source>
        <dbReference type="SAM" id="Phobius"/>
    </source>
</evidence>